<dbReference type="PANTHER" id="PTHR10201:SF138">
    <property type="entry name" value="MATRIX METALLOPROTEINASE-24"/>
    <property type="match status" value="1"/>
</dbReference>
<dbReference type="PROSITE" id="PS00024">
    <property type="entry name" value="HEMOPEXIN"/>
    <property type="match status" value="1"/>
</dbReference>
<organism evidence="6 7">
    <name type="scientific">Ranitomeya imitator</name>
    <name type="common">mimic poison frog</name>
    <dbReference type="NCBI Taxonomy" id="111125"/>
    <lineage>
        <taxon>Eukaryota</taxon>
        <taxon>Metazoa</taxon>
        <taxon>Chordata</taxon>
        <taxon>Craniata</taxon>
        <taxon>Vertebrata</taxon>
        <taxon>Euteleostomi</taxon>
        <taxon>Amphibia</taxon>
        <taxon>Batrachia</taxon>
        <taxon>Anura</taxon>
        <taxon>Neobatrachia</taxon>
        <taxon>Hyloidea</taxon>
        <taxon>Dendrobatidae</taxon>
        <taxon>Dendrobatinae</taxon>
        <taxon>Ranitomeya</taxon>
    </lineage>
</organism>
<gene>
    <name evidence="6" type="ORF">RIMI_LOCUS17994501</name>
</gene>
<evidence type="ECO:0000256" key="5">
    <source>
        <dbReference type="SAM" id="MobiDB-lite"/>
    </source>
</evidence>
<dbReference type="InterPro" id="IPR018486">
    <property type="entry name" value="Hemopexin_CS"/>
</dbReference>
<dbReference type="CDD" id="cd00094">
    <property type="entry name" value="HX"/>
    <property type="match status" value="1"/>
</dbReference>
<dbReference type="Gene3D" id="2.110.10.10">
    <property type="entry name" value="Hemopexin-like domain"/>
    <property type="match status" value="1"/>
</dbReference>
<keyword evidence="2" id="KW-0677">Repeat</keyword>
<feature type="repeat" description="Hemopexin" evidence="4">
    <location>
        <begin position="191"/>
        <end position="239"/>
    </location>
</feature>
<dbReference type="Pfam" id="PF00045">
    <property type="entry name" value="Hemopexin"/>
    <property type="match status" value="3"/>
</dbReference>
<dbReference type="InterPro" id="IPR036375">
    <property type="entry name" value="Hemopexin-like_dom_sf"/>
</dbReference>
<dbReference type="PANTHER" id="PTHR10201">
    <property type="entry name" value="MATRIX METALLOPROTEINASE"/>
    <property type="match status" value="1"/>
</dbReference>
<feature type="repeat" description="Hemopexin" evidence="4">
    <location>
        <begin position="95"/>
        <end position="143"/>
    </location>
</feature>
<feature type="repeat" description="Hemopexin" evidence="4">
    <location>
        <begin position="144"/>
        <end position="189"/>
    </location>
</feature>
<protein>
    <recommendedName>
        <fullName evidence="8">Matrix metalloproteinase-24</fullName>
    </recommendedName>
</protein>
<evidence type="ECO:0000313" key="6">
    <source>
        <dbReference type="EMBL" id="CAJ0961964.1"/>
    </source>
</evidence>
<keyword evidence="3" id="KW-1015">Disulfide bond</keyword>
<comment type="caution">
    <text evidence="6">The sequence shown here is derived from an EMBL/GenBank/DDBJ whole genome shotgun (WGS) entry which is preliminary data.</text>
</comment>
<evidence type="ECO:0000313" key="7">
    <source>
        <dbReference type="Proteomes" id="UP001176940"/>
    </source>
</evidence>
<evidence type="ECO:0000256" key="3">
    <source>
        <dbReference type="ARBA" id="ARBA00023157"/>
    </source>
</evidence>
<dbReference type="InterPro" id="IPR018487">
    <property type="entry name" value="Hemopexin-like_repeat"/>
</dbReference>
<dbReference type="SUPFAM" id="SSF50923">
    <property type="entry name" value="Hemopexin-like domain"/>
    <property type="match status" value="1"/>
</dbReference>
<feature type="region of interest" description="Disordered" evidence="5">
    <location>
        <begin position="51"/>
        <end position="96"/>
    </location>
</feature>
<evidence type="ECO:0000256" key="4">
    <source>
        <dbReference type="PROSITE-ProRule" id="PRU01011"/>
    </source>
</evidence>
<dbReference type="Proteomes" id="UP001176940">
    <property type="component" value="Unassembled WGS sequence"/>
</dbReference>
<keyword evidence="1" id="KW-0732">Signal</keyword>
<evidence type="ECO:0000256" key="2">
    <source>
        <dbReference type="ARBA" id="ARBA00022737"/>
    </source>
</evidence>
<name>A0ABN9MA48_9NEOB</name>
<evidence type="ECO:0000256" key="1">
    <source>
        <dbReference type="ARBA" id="ARBA00022729"/>
    </source>
</evidence>
<accession>A0ABN9MA48</accession>
<dbReference type="SMART" id="SM00120">
    <property type="entry name" value="HX"/>
    <property type="match status" value="3"/>
</dbReference>
<sequence>MARSPSLWRIDVYNDSTSAVTITAESLRWISSILRNAALVSCIYDGPPAETLEPTRPLPTLPPRRIQSTSERKHERQPRPRPPSGEKPSHPGNRPNICDGNFNTVALFRGEMFVFKDRWFWRLRNNKVQEGYPMQIEQFWKGLPPKIDAAYERSDGKFVFFKGDKYWVFKEVTAEPGYPHSLVELGSCLPREGIDTALRWEPVGKTYFFKGDRYWRYNEEKRTADPGYPKSITVWKGIPEAPQGAFVSKEGSKYCNITTHNKTSTQY</sequence>
<reference evidence="6" key="1">
    <citation type="submission" date="2023-07" db="EMBL/GenBank/DDBJ databases">
        <authorList>
            <person name="Stuckert A."/>
        </authorList>
    </citation>
    <scope>NUCLEOTIDE SEQUENCE</scope>
</reference>
<evidence type="ECO:0008006" key="8">
    <source>
        <dbReference type="Google" id="ProtNLM"/>
    </source>
</evidence>
<dbReference type="PROSITE" id="PS51642">
    <property type="entry name" value="HEMOPEXIN_2"/>
    <property type="match status" value="3"/>
</dbReference>
<dbReference type="InterPro" id="IPR000585">
    <property type="entry name" value="Hemopexin-like_dom"/>
</dbReference>
<keyword evidence="7" id="KW-1185">Reference proteome</keyword>
<proteinExistence type="predicted"/>
<dbReference type="EMBL" id="CAUEEQ010053831">
    <property type="protein sequence ID" value="CAJ0961964.1"/>
    <property type="molecule type" value="Genomic_DNA"/>
</dbReference>